<dbReference type="Gene3D" id="1.20.900.10">
    <property type="entry name" value="Dbl homology (DH) domain"/>
    <property type="match status" value="1"/>
</dbReference>
<dbReference type="Proteomes" id="UP000681967">
    <property type="component" value="Unassembled WGS sequence"/>
</dbReference>
<reference evidence="2" key="1">
    <citation type="submission" date="2021-02" db="EMBL/GenBank/DDBJ databases">
        <authorList>
            <person name="Nowell W R."/>
        </authorList>
    </citation>
    <scope>NUCLEOTIDE SEQUENCE</scope>
</reference>
<evidence type="ECO:0000259" key="1">
    <source>
        <dbReference type="PROSITE" id="PS50010"/>
    </source>
</evidence>
<dbReference type="InterPro" id="IPR035899">
    <property type="entry name" value="DBL_dom_sf"/>
</dbReference>
<dbReference type="AlphaFoldDB" id="A0A8S3G2R4"/>
<proteinExistence type="predicted"/>
<comment type="caution">
    <text evidence="2">The sequence shown here is derived from an EMBL/GenBank/DDBJ whole genome shotgun (WGS) entry which is preliminary data.</text>
</comment>
<name>A0A8S3G2R4_9BILA</name>
<dbReference type="GO" id="GO:0005085">
    <property type="term" value="F:guanyl-nucleotide exchange factor activity"/>
    <property type="evidence" value="ECO:0007669"/>
    <property type="project" value="InterPro"/>
</dbReference>
<sequence length="153" mass="17957">QTKLRRCLEEVNATEKTYVNILYVLSVKLSAEVKNTCDKDDNLILTFNNTYKLLLGTIQQIYQLHYGMIAPELEEYITGQRTGNMWSVLEKNFKVIEVLYKNYYVNYSDIQGKLDELCRNNPLINEAMIKCQTYLSNLYPITQLNCPNQRLLR</sequence>
<gene>
    <name evidence="2" type="ORF">BYL167_LOCUS72204</name>
</gene>
<dbReference type="InterPro" id="IPR000219">
    <property type="entry name" value="DH_dom"/>
</dbReference>
<dbReference type="Pfam" id="PF00621">
    <property type="entry name" value="RhoGEF"/>
    <property type="match status" value="1"/>
</dbReference>
<organism evidence="2 3">
    <name type="scientific">Rotaria magnacalcarata</name>
    <dbReference type="NCBI Taxonomy" id="392030"/>
    <lineage>
        <taxon>Eukaryota</taxon>
        <taxon>Metazoa</taxon>
        <taxon>Spiralia</taxon>
        <taxon>Gnathifera</taxon>
        <taxon>Rotifera</taxon>
        <taxon>Eurotatoria</taxon>
        <taxon>Bdelloidea</taxon>
        <taxon>Philodinida</taxon>
        <taxon>Philodinidae</taxon>
        <taxon>Rotaria</taxon>
    </lineage>
</organism>
<feature type="non-terminal residue" evidence="2">
    <location>
        <position position="1"/>
    </location>
</feature>
<dbReference type="EMBL" id="CAJOBH010257598">
    <property type="protein sequence ID" value="CAF5150723.1"/>
    <property type="molecule type" value="Genomic_DNA"/>
</dbReference>
<dbReference type="SUPFAM" id="SSF48065">
    <property type="entry name" value="DBL homology domain (DH-domain)"/>
    <property type="match status" value="1"/>
</dbReference>
<evidence type="ECO:0000313" key="2">
    <source>
        <dbReference type="EMBL" id="CAF5150723.1"/>
    </source>
</evidence>
<dbReference type="PROSITE" id="PS50010">
    <property type="entry name" value="DH_2"/>
    <property type="match status" value="1"/>
</dbReference>
<feature type="domain" description="DH" evidence="1">
    <location>
        <begin position="3"/>
        <end position="153"/>
    </location>
</feature>
<evidence type="ECO:0000313" key="3">
    <source>
        <dbReference type="Proteomes" id="UP000681967"/>
    </source>
</evidence>
<accession>A0A8S3G2R4</accession>
<protein>
    <recommendedName>
        <fullName evidence="1">DH domain-containing protein</fullName>
    </recommendedName>
</protein>